<dbReference type="GO" id="GO:0051536">
    <property type="term" value="F:iron-sulfur cluster binding"/>
    <property type="evidence" value="ECO:0007669"/>
    <property type="project" value="UniProtKB-KW"/>
</dbReference>
<dbReference type="InterPro" id="IPR058240">
    <property type="entry name" value="rSAM_sf"/>
</dbReference>
<dbReference type="OrthoDB" id="9147217at2"/>
<evidence type="ECO:0000256" key="5">
    <source>
        <dbReference type="ARBA" id="ARBA00023014"/>
    </source>
</evidence>
<reference evidence="7 8" key="1">
    <citation type="submission" date="2015-06" db="EMBL/GenBank/DDBJ databases">
        <authorList>
            <person name="Hoefler B.C."/>
            <person name="Straight P.D."/>
        </authorList>
    </citation>
    <scope>NUCLEOTIDE SEQUENCE [LARGE SCALE GENOMIC DNA]</scope>
    <source>
        <strain evidence="7 8">Riq4</strain>
    </source>
</reference>
<evidence type="ECO:0000256" key="2">
    <source>
        <dbReference type="ARBA" id="ARBA00022691"/>
    </source>
</evidence>
<keyword evidence="2" id="KW-0949">S-adenosyl-L-methionine</keyword>
<name>A0A0L1M7G3_PSESX</name>
<evidence type="ECO:0000313" key="7">
    <source>
        <dbReference type="EMBL" id="KNH24433.1"/>
    </source>
</evidence>
<gene>
    <name evidence="7" type="ORF">ACS77_19885</name>
</gene>
<feature type="domain" description="Radical SAM core" evidence="6">
    <location>
        <begin position="120"/>
        <end position="359"/>
    </location>
</feature>
<comment type="cofactor">
    <cofactor evidence="1">
        <name>[4Fe-4S] cluster</name>
        <dbReference type="ChEBI" id="CHEBI:49883"/>
    </cofactor>
</comment>
<evidence type="ECO:0000256" key="4">
    <source>
        <dbReference type="ARBA" id="ARBA00023004"/>
    </source>
</evidence>
<evidence type="ECO:0000259" key="6">
    <source>
        <dbReference type="PROSITE" id="PS51918"/>
    </source>
</evidence>
<dbReference type="InterPro" id="IPR013785">
    <property type="entry name" value="Aldolase_TIM"/>
</dbReference>
<sequence>MLVEAVSLKLELLCKGVSFTREFLEYYQVRTDHIEKRRAYGTGDSIILNSSTRTPQEIILDGQIIAAANYNPYSVYRIALEQETPVLKHGNRTVRITFPSRPRSYGKYLSNGELFEQHITIYGNSTLGIFSPGHCYYFNDGTECKFCSLGSARETLSDHKMRIKGDVAGEAVATAIKEEDGRYKRVLLNGGTIPNYDKGYSIHMDLLERVKDTNLQSSLEYHLISMPPKDFRLFDRFKKIGNNMSMSLEVFNPDLFSEVCPGKARDYTRERFFAAFEAAVDVLGRGNVYAGFVAGMEPLESIIEGIEYFGDMGVVPAVAAFHPDAGSQYSNRQRPSVDFLIKLGKKMSEIYCREGFQPLIEGSGRNSLDTEAYLGGFA</sequence>
<dbReference type="PATRIC" id="fig|317.197.peg.3456"/>
<comment type="caution">
    <text evidence="7">The sequence shown here is derived from an EMBL/GenBank/DDBJ whole genome shotgun (WGS) entry which is preliminary data.</text>
</comment>
<dbReference type="Proteomes" id="UP000036955">
    <property type="component" value="Unassembled WGS sequence"/>
</dbReference>
<dbReference type="GO" id="GO:0003824">
    <property type="term" value="F:catalytic activity"/>
    <property type="evidence" value="ECO:0007669"/>
    <property type="project" value="InterPro"/>
</dbReference>
<keyword evidence="5" id="KW-0411">Iron-sulfur</keyword>
<dbReference type="SUPFAM" id="SSF102114">
    <property type="entry name" value="Radical SAM enzymes"/>
    <property type="match status" value="1"/>
</dbReference>
<keyword evidence="3" id="KW-0479">Metal-binding</keyword>
<evidence type="ECO:0000313" key="8">
    <source>
        <dbReference type="Proteomes" id="UP000036955"/>
    </source>
</evidence>
<protein>
    <submittedName>
        <fullName evidence="7">Biotin synthase</fullName>
    </submittedName>
</protein>
<dbReference type="AlphaFoldDB" id="A0A0L1M7G3"/>
<organism evidence="7 8">
    <name type="scientific">Pseudomonas syringae</name>
    <dbReference type="NCBI Taxonomy" id="317"/>
    <lineage>
        <taxon>Bacteria</taxon>
        <taxon>Pseudomonadati</taxon>
        <taxon>Pseudomonadota</taxon>
        <taxon>Gammaproteobacteria</taxon>
        <taxon>Pseudomonadales</taxon>
        <taxon>Pseudomonadaceae</taxon>
        <taxon>Pseudomonas</taxon>
    </lineage>
</organism>
<dbReference type="InterPro" id="IPR007197">
    <property type="entry name" value="rSAM"/>
</dbReference>
<keyword evidence="4" id="KW-0408">Iron</keyword>
<dbReference type="PROSITE" id="PS51918">
    <property type="entry name" value="RADICAL_SAM"/>
    <property type="match status" value="1"/>
</dbReference>
<dbReference type="GO" id="GO:0046872">
    <property type="term" value="F:metal ion binding"/>
    <property type="evidence" value="ECO:0007669"/>
    <property type="project" value="UniProtKB-KW"/>
</dbReference>
<proteinExistence type="predicted"/>
<dbReference type="EMBL" id="LFQK01000034">
    <property type="protein sequence ID" value="KNH24433.1"/>
    <property type="molecule type" value="Genomic_DNA"/>
</dbReference>
<dbReference type="Gene3D" id="3.20.20.70">
    <property type="entry name" value="Aldolase class I"/>
    <property type="match status" value="1"/>
</dbReference>
<dbReference type="NCBIfam" id="NF045502">
    <property type="entry name" value="variant_rSAM"/>
    <property type="match status" value="1"/>
</dbReference>
<evidence type="ECO:0000256" key="3">
    <source>
        <dbReference type="ARBA" id="ARBA00022723"/>
    </source>
</evidence>
<evidence type="ECO:0000256" key="1">
    <source>
        <dbReference type="ARBA" id="ARBA00001966"/>
    </source>
</evidence>
<accession>A0A0L1M7G3</accession>